<feature type="chain" id="PRO_5047186631" evidence="2">
    <location>
        <begin position="34"/>
        <end position="489"/>
    </location>
</feature>
<gene>
    <name evidence="4" type="ORF">ACFQVC_02130</name>
</gene>
<feature type="compositionally biased region" description="Low complexity" evidence="1">
    <location>
        <begin position="130"/>
        <end position="156"/>
    </location>
</feature>
<name>A0ABW2JCA3_9ACTN</name>
<evidence type="ECO:0000313" key="5">
    <source>
        <dbReference type="Proteomes" id="UP001596523"/>
    </source>
</evidence>
<feature type="signal peptide" evidence="2">
    <location>
        <begin position="1"/>
        <end position="33"/>
    </location>
</feature>
<keyword evidence="5" id="KW-1185">Reference proteome</keyword>
<dbReference type="Proteomes" id="UP001596523">
    <property type="component" value="Unassembled WGS sequence"/>
</dbReference>
<comment type="caution">
    <text evidence="4">The sequence shown here is derived from an EMBL/GenBank/DDBJ whole genome shotgun (WGS) entry which is preliminary data.</text>
</comment>
<proteinExistence type="predicted"/>
<accession>A0ABW2JCA3</accession>
<feature type="region of interest" description="Disordered" evidence="1">
    <location>
        <begin position="51"/>
        <end position="71"/>
    </location>
</feature>
<keyword evidence="2" id="KW-0732">Signal</keyword>
<dbReference type="RefSeq" id="WP_381825759.1">
    <property type="nucleotide sequence ID" value="NZ_JBHTCF010000001.1"/>
</dbReference>
<feature type="compositionally biased region" description="Low complexity" evidence="1">
    <location>
        <begin position="217"/>
        <end position="233"/>
    </location>
</feature>
<dbReference type="Pfam" id="PF20611">
    <property type="entry name" value="DUF6801"/>
    <property type="match status" value="1"/>
</dbReference>
<feature type="region of interest" description="Disordered" evidence="1">
    <location>
        <begin position="217"/>
        <end position="275"/>
    </location>
</feature>
<evidence type="ECO:0000256" key="2">
    <source>
        <dbReference type="SAM" id="SignalP"/>
    </source>
</evidence>
<dbReference type="PROSITE" id="PS51318">
    <property type="entry name" value="TAT"/>
    <property type="match status" value="1"/>
</dbReference>
<dbReference type="EMBL" id="JBHTCF010000001">
    <property type="protein sequence ID" value="MFC7303016.1"/>
    <property type="molecule type" value="Genomic_DNA"/>
</dbReference>
<evidence type="ECO:0000313" key="4">
    <source>
        <dbReference type="EMBL" id="MFC7303016.1"/>
    </source>
</evidence>
<reference evidence="5" key="1">
    <citation type="journal article" date="2019" name="Int. J. Syst. Evol. Microbiol.">
        <title>The Global Catalogue of Microorganisms (GCM) 10K type strain sequencing project: providing services to taxonomists for standard genome sequencing and annotation.</title>
        <authorList>
            <consortium name="The Broad Institute Genomics Platform"/>
            <consortium name="The Broad Institute Genome Sequencing Center for Infectious Disease"/>
            <person name="Wu L."/>
            <person name="Ma J."/>
        </authorList>
    </citation>
    <scope>NUCLEOTIDE SEQUENCE [LARGE SCALE GENOMIC DNA]</scope>
    <source>
        <strain evidence="5">SYNS20</strain>
    </source>
</reference>
<dbReference type="InterPro" id="IPR006311">
    <property type="entry name" value="TAT_signal"/>
</dbReference>
<organism evidence="4 5">
    <name type="scientific">Streptomyces monticola</name>
    <dbReference type="NCBI Taxonomy" id="2666263"/>
    <lineage>
        <taxon>Bacteria</taxon>
        <taxon>Bacillati</taxon>
        <taxon>Actinomycetota</taxon>
        <taxon>Actinomycetes</taxon>
        <taxon>Kitasatosporales</taxon>
        <taxon>Streptomycetaceae</taxon>
        <taxon>Streptomyces</taxon>
    </lineage>
</organism>
<evidence type="ECO:0000259" key="3">
    <source>
        <dbReference type="Pfam" id="PF20611"/>
    </source>
</evidence>
<feature type="region of interest" description="Disordered" evidence="1">
    <location>
        <begin position="126"/>
        <end position="160"/>
    </location>
</feature>
<sequence length="489" mass="50044">MSRGRTRRRKAQVAAAGALALLVGLMGGSGALAGGEQARATAAYDCRRGDGESHGAEVTVTGDFPSAGEPGKPIEAEGVTVRVAPADDGPLTGGDGGVRADGSTASLTVRVAQNGRSADADWAGLTARDAAPGGPSTSPGGPSGGAPAAPGGTPAPAEEPLTFAGAVDPVTVDAAGEVTYALGRLTLSLRTVDEAAATTLSCEPRDEVRLAAVPVAGTPDAQDPATDPAPGQPENAPPDVTPEDGVPNAAPQARAPGPSCPATVPPGELDKKRLPPLPPDPVITDGGRGNPACVVAVGYSTVRKLGNSMIVNDPRKRPGPMYLAIGKRTVTSKTTDYYEFDNVGKIGFPDAESTFLTFGFQPTTAKIRFEARPVTIASWRKNNKPGTRAGYYMHLRMYDVRVGGQPLDVGRECRTARPVDVQLEGDYEVLTGGVLKGHIDIPPFSGCGVGEDLDPLLTASVSGPDNYIEINQGPICTAPCKPDVPALPK</sequence>
<dbReference type="InterPro" id="IPR046542">
    <property type="entry name" value="DUF6801"/>
</dbReference>
<protein>
    <submittedName>
        <fullName evidence="4">DUF6801 domain-containing protein</fullName>
    </submittedName>
</protein>
<evidence type="ECO:0000256" key="1">
    <source>
        <dbReference type="SAM" id="MobiDB-lite"/>
    </source>
</evidence>
<feature type="domain" description="DUF6801" evidence="3">
    <location>
        <begin position="44"/>
        <end position="194"/>
    </location>
</feature>